<sequence length="476" mass="51264">MSAVVLEPAVKQLAMLRSGAISIAELAEEHIRQIERLNPVLNAFVDFDAERVRTRAKELEGWTGARGKLHGLPVSVKSSIATAGYRCEIGSVLCKGDVPCEDSEVVRRLRREGALILGTTNCPEFLMAYETANLLHGRTLNPWDLERTPGGSSGGEAAAIAAGMSAAGLGSDSGGSVRQPAHCTGIASLKPTPGRVPGHGHLPPCVGPFSTLGAIGPMARTIADVELMFRTVGGQDTAEAGSAPVALREITLEELRAQRIAVFEDDGVAPVTAETRAAVRSAARALREAGLMVEAFKPAELELLRKLWWTLFVQCGAMFYEPTIRGRRGQLSPIFAEFLEITESRPALTAAEMLDAWAELDVLSSRVLRVMEEWPVLLCPVASIPAWRHGEREWMVEGKPLAYLDAVRHTQWFNVLAAPAAVVPVGRSAEGLPIGVQVAGRPYCDEIVLGIAAVLDREFGYRPPPIAQGRRGTEMY</sequence>
<accession>A0ABW1EJG9</accession>
<dbReference type="InterPro" id="IPR036928">
    <property type="entry name" value="AS_sf"/>
</dbReference>
<organism evidence="2 3">
    <name type="scientific">Acidicapsa dinghuensis</name>
    <dbReference type="NCBI Taxonomy" id="2218256"/>
    <lineage>
        <taxon>Bacteria</taxon>
        <taxon>Pseudomonadati</taxon>
        <taxon>Acidobacteriota</taxon>
        <taxon>Terriglobia</taxon>
        <taxon>Terriglobales</taxon>
        <taxon>Acidobacteriaceae</taxon>
        <taxon>Acidicapsa</taxon>
    </lineage>
</organism>
<evidence type="ECO:0000313" key="3">
    <source>
        <dbReference type="Proteomes" id="UP001596091"/>
    </source>
</evidence>
<keyword evidence="3" id="KW-1185">Reference proteome</keyword>
<dbReference type="PROSITE" id="PS00571">
    <property type="entry name" value="AMIDASES"/>
    <property type="match status" value="1"/>
</dbReference>
<evidence type="ECO:0000259" key="1">
    <source>
        <dbReference type="Pfam" id="PF01425"/>
    </source>
</evidence>
<evidence type="ECO:0000313" key="2">
    <source>
        <dbReference type="EMBL" id="MFC5864442.1"/>
    </source>
</evidence>
<name>A0ABW1EJG9_9BACT</name>
<dbReference type="PANTHER" id="PTHR43372">
    <property type="entry name" value="FATTY-ACID AMIDE HYDROLASE"/>
    <property type="match status" value="1"/>
</dbReference>
<gene>
    <name evidence="2" type="ORF">ACFPT7_19200</name>
</gene>
<dbReference type="InterPro" id="IPR023631">
    <property type="entry name" value="Amidase_dom"/>
</dbReference>
<dbReference type="SUPFAM" id="SSF75304">
    <property type="entry name" value="Amidase signature (AS) enzymes"/>
    <property type="match status" value="1"/>
</dbReference>
<dbReference type="PANTHER" id="PTHR43372:SF4">
    <property type="entry name" value="FATTY-ACID AMIDE HYDROLASE 2"/>
    <property type="match status" value="1"/>
</dbReference>
<dbReference type="Pfam" id="PF01425">
    <property type="entry name" value="Amidase"/>
    <property type="match status" value="1"/>
</dbReference>
<proteinExistence type="predicted"/>
<reference evidence="3" key="1">
    <citation type="journal article" date="2019" name="Int. J. Syst. Evol. Microbiol.">
        <title>The Global Catalogue of Microorganisms (GCM) 10K type strain sequencing project: providing services to taxonomists for standard genome sequencing and annotation.</title>
        <authorList>
            <consortium name="The Broad Institute Genomics Platform"/>
            <consortium name="The Broad Institute Genome Sequencing Center for Infectious Disease"/>
            <person name="Wu L."/>
            <person name="Ma J."/>
        </authorList>
    </citation>
    <scope>NUCLEOTIDE SEQUENCE [LARGE SCALE GENOMIC DNA]</scope>
    <source>
        <strain evidence="3">JCM 4087</strain>
    </source>
</reference>
<protein>
    <submittedName>
        <fullName evidence="2">Amidase</fullName>
    </submittedName>
</protein>
<dbReference type="EMBL" id="JBHSPH010000010">
    <property type="protein sequence ID" value="MFC5864442.1"/>
    <property type="molecule type" value="Genomic_DNA"/>
</dbReference>
<dbReference type="Proteomes" id="UP001596091">
    <property type="component" value="Unassembled WGS sequence"/>
</dbReference>
<dbReference type="InterPro" id="IPR020556">
    <property type="entry name" value="Amidase_CS"/>
</dbReference>
<feature type="domain" description="Amidase" evidence="1">
    <location>
        <begin position="25"/>
        <end position="449"/>
    </location>
</feature>
<dbReference type="InterPro" id="IPR052739">
    <property type="entry name" value="FAAH2"/>
</dbReference>
<dbReference type="RefSeq" id="WP_263333251.1">
    <property type="nucleotide sequence ID" value="NZ_JAGSYH010000001.1"/>
</dbReference>
<comment type="caution">
    <text evidence="2">The sequence shown here is derived from an EMBL/GenBank/DDBJ whole genome shotgun (WGS) entry which is preliminary data.</text>
</comment>
<dbReference type="Gene3D" id="3.90.1300.10">
    <property type="entry name" value="Amidase signature (AS) domain"/>
    <property type="match status" value="1"/>
</dbReference>